<protein>
    <submittedName>
        <fullName evidence="4">4'-phosphopantetheinyl transferase family protein</fullName>
    </submittedName>
</protein>
<dbReference type="Proteomes" id="UP000004754">
    <property type="component" value="Unassembled WGS sequence"/>
</dbReference>
<dbReference type="PANTHER" id="PTHR12215">
    <property type="entry name" value="PHOSPHOPANTETHEINE TRANSFERASE"/>
    <property type="match status" value="1"/>
</dbReference>
<dbReference type="HOGENOM" id="CLU_1234266_0_0_9"/>
<comment type="similarity">
    <text evidence="1">Belongs to the P-Pant transferase superfamily. Gsp/Sfp/HetI/AcpT family.</text>
</comment>
<keyword evidence="2 4" id="KW-0808">Transferase</keyword>
<organism evidence="4 5">
    <name type="scientific">Pseudoramibacter alactolyticus ATCC 23263</name>
    <dbReference type="NCBI Taxonomy" id="887929"/>
    <lineage>
        <taxon>Bacteria</taxon>
        <taxon>Bacillati</taxon>
        <taxon>Bacillota</taxon>
        <taxon>Clostridia</taxon>
        <taxon>Eubacteriales</taxon>
        <taxon>Eubacteriaceae</taxon>
        <taxon>Pseudoramibacter</taxon>
    </lineage>
</organism>
<accession>E6MHC6</accession>
<evidence type="ECO:0000259" key="3">
    <source>
        <dbReference type="Pfam" id="PF01648"/>
    </source>
</evidence>
<dbReference type="GO" id="GO:0019878">
    <property type="term" value="P:lysine biosynthetic process via aminoadipic acid"/>
    <property type="evidence" value="ECO:0007669"/>
    <property type="project" value="TreeGrafter"/>
</dbReference>
<dbReference type="InterPro" id="IPR008278">
    <property type="entry name" value="4-PPantetheinyl_Trfase_dom"/>
</dbReference>
<feature type="domain" description="4'-phosphopantetheinyl transferase" evidence="3">
    <location>
        <begin position="109"/>
        <end position="188"/>
    </location>
</feature>
<name>E6MHC6_9FIRM</name>
<dbReference type="PANTHER" id="PTHR12215:SF10">
    <property type="entry name" value="L-AMINOADIPATE-SEMIALDEHYDE DEHYDROGENASE-PHOSPHOPANTETHEINYL TRANSFERASE"/>
    <property type="match status" value="1"/>
</dbReference>
<dbReference type="InterPro" id="IPR050559">
    <property type="entry name" value="P-Pant_transferase_sf"/>
</dbReference>
<dbReference type="eggNOG" id="COG2091">
    <property type="taxonomic scope" value="Bacteria"/>
</dbReference>
<evidence type="ECO:0000256" key="2">
    <source>
        <dbReference type="ARBA" id="ARBA00022679"/>
    </source>
</evidence>
<sequence length="218" mass="24552">MTSFGEKTILFSVFDAQDITDNDLAFMGSKIPKYRVEKAERYRRRADRINCVTAYFLVGYVLKKYFSATLPERPVFNKYGKPVLEDPGIDFSVSHCRDAVCGGVTAFGSIGADAEMKVLHFEDLADHVLSKNEKALYRVHPDPGSFFTEAWTKKEAYLKMLGTGIRDDLFLIDTTAFDAEGAELYVTTRWYKNVCISTCASKKVIMKAISVAELINSF</sequence>
<reference evidence="4 5" key="1">
    <citation type="submission" date="2010-12" db="EMBL/GenBank/DDBJ databases">
        <authorList>
            <person name="Muzny D."/>
            <person name="Qin X."/>
            <person name="Deng J."/>
            <person name="Jiang H."/>
            <person name="Liu Y."/>
            <person name="Qu J."/>
            <person name="Song X.-Z."/>
            <person name="Zhang L."/>
            <person name="Thornton R."/>
            <person name="Coyle M."/>
            <person name="Francisco L."/>
            <person name="Jackson L."/>
            <person name="Javaid M."/>
            <person name="Korchina V."/>
            <person name="Kovar C."/>
            <person name="Mata R."/>
            <person name="Mathew T."/>
            <person name="Ngo R."/>
            <person name="Nguyen L."/>
            <person name="Nguyen N."/>
            <person name="Okwuonu G."/>
            <person name="Ongeri F."/>
            <person name="Pham C."/>
            <person name="Simmons D."/>
            <person name="Wilczek-Boney K."/>
            <person name="Hale W."/>
            <person name="Jakkamsetti A."/>
            <person name="Pham P."/>
            <person name="Ruth R."/>
            <person name="San Lucas F."/>
            <person name="Warren J."/>
            <person name="Zhang J."/>
            <person name="Zhao Z."/>
            <person name="Zhou C."/>
            <person name="Zhu D."/>
            <person name="Lee S."/>
            <person name="Bess C."/>
            <person name="Blankenburg K."/>
            <person name="Forbes L."/>
            <person name="Fu Q."/>
            <person name="Gubbala S."/>
            <person name="Hirani K."/>
            <person name="Jayaseelan J.C."/>
            <person name="Lara F."/>
            <person name="Munidasa M."/>
            <person name="Palculict T."/>
            <person name="Patil S."/>
            <person name="Pu L.-L."/>
            <person name="Saada N."/>
            <person name="Tang L."/>
            <person name="Weissenberger G."/>
            <person name="Zhu Y."/>
            <person name="Hemphill L."/>
            <person name="Shang Y."/>
            <person name="Youmans B."/>
            <person name="Ayvaz T."/>
            <person name="Ross M."/>
            <person name="Santibanez J."/>
            <person name="Aqrawi P."/>
            <person name="Gross S."/>
            <person name="Joshi V."/>
            <person name="Fowler G."/>
            <person name="Nazareth L."/>
            <person name="Reid J."/>
            <person name="Worley K."/>
            <person name="Petrosino J."/>
            <person name="Highlander S."/>
            <person name="Gibbs R."/>
        </authorList>
    </citation>
    <scope>NUCLEOTIDE SEQUENCE [LARGE SCALE GENOMIC DNA]</scope>
    <source>
        <strain evidence="4 5">ATCC 23263</strain>
    </source>
</reference>
<evidence type="ECO:0000313" key="5">
    <source>
        <dbReference type="Proteomes" id="UP000004754"/>
    </source>
</evidence>
<evidence type="ECO:0000313" key="4">
    <source>
        <dbReference type="EMBL" id="EFV01490.1"/>
    </source>
</evidence>
<dbReference type="Gene3D" id="3.90.470.20">
    <property type="entry name" value="4'-phosphopantetheinyl transferase domain"/>
    <property type="match status" value="2"/>
</dbReference>
<dbReference type="GO" id="GO:0005829">
    <property type="term" value="C:cytosol"/>
    <property type="evidence" value="ECO:0007669"/>
    <property type="project" value="TreeGrafter"/>
</dbReference>
<comment type="caution">
    <text evidence="4">The sequence shown here is derived from an EMBL/GenBank/DDBJ whole genome shotgun (WGS) entry which is preliminary data.</text>
</comment>
<gene>
    <name evidence="4" type="ORF">HMP0721_1411</name>
</gene>
<dbReference type="GO" id="GO:0000287">
    <property type="term" value="F:magnesium ion binding"/>
    <property type="evidence" value="ECO:0007669"/>
    <property type="project" value="InterPro"/>
</dbReference>
<dbReference type="InterPro" id="IPR037143">
    <property type="entry name" value="4-PPantetheinyl_Trfase_dom_sf"/>
</dbReference>
<evidence type="ECO:0000256" key="1">
    <source>
        <dbReference type="ARBA" id="ARBA00010990"/>
    </source>
</evidence>
<dbReference type="STRING" id="887929.HMP0721_1411"/>
<dbReference type="GO" id="GO:0008897">
    <property type="term" value="F:holo-[acyl-carrier-protein] synthase activity"/>
    <property type="evidence" value="ECO:0007669"/>
    <property type="project" value="InterPro"/>
</dbReference>
<keyword evidence="5" id="KW-1185">Reference proteome</keyword>
<dbReference type="SUPFAM" id="SSF56214">
    <property type="entry name" value="4'-phosphopantetheinyl transferase"/>
    <property type="match status" value="2"/>
</dbReference>
<dbReference type="Pfam" id="PF01648">
    <property type="entry name" value="ACPS"/>
    <property type="match status" value="1"/>
</dbReference>
<dbReference type="AlphaFoldDB" id="E6MHC6"/>
<dbReference type="EMBL" id="AEQN01000017">
    <property type="protein sequence ID" value="EFV01490.1"/>
    <property type="molecule type" value="Genomic_DNA"/>
</dbReference>
<proteinExistence type="inferred from homology"/>